<feature type="region of interest" description="Disordered" evidence="1">
    <location>
        <begin position="1"/>
        <end position="25"/>
    </location>
</feature>
<organism evidence="2 3">
    <name type="scientific">Araneus ventricosus</name>
    <name type="common">Orbweaver spider</name>
    <name type="synonym">Epeira ventricosa</name>
    <dbReference type="NCBI Taxonomy" id="182803"/>
    <lineage>
        <taxon>Eukaryota</taxon>
        <taxon>Metazoa</taxon>
        <taxon>Ecdysozoa</taxon>
        <taxon>Arthropoda</taxon>
        <taxon>Chelicerata</taxon>
        <taxon>Arachnida</taxon>
        <taxon>Araneae</taxon>
        <taxon>Araneomorphae</taxon>
        <taxon>Entelegynae</taxon>
        <taxon>Araneoidea</taxon>
        <taxon>Araneidae</taxon>
        <taxon>Araneus</taxon>
    </lineage>
</organism>
<dbReference type="AlphaFoldDB" id="A0A4Y2GJ34"/>
<evidence type="ECO:0000256" key="1">
    <source>
        <dbReference type="SAM" id="MobiDB-lite"/>
    </source>
</evidence>
<name>A0A4Y2GJ34_ARAVE</name>
<dbReference type="EMBL" id="BGPR01001383">
    <property type="protein sequence ID" value="GBM52558.1"/>
    <property type="molecule type" value="Genomic_DNA"/>
</dbReference>
<proteinExistence type="predicted"/>
<keyword evidence="3" id="KW-1185">Reference proteome</keyword>
<comment type="caution">
    <text evidence="2">The sequence shown here is derived from an EMBL/GenBank/DDBJ whole genome shotgun (WGS) entry which is preliminary data.</text>
</comment>
<evidence type="ECO:0000313" key="2">
    <source>
        <dbReference type="EMBL" id="GBM52558.1"/>
    </source>
</evidence>
<dbReference type="Proteomes" id="UP000499080">
    <property type="component" value="Unassembled WGS sequence"/>
</dbReference>
<protein>
    <submittedName>
        <fullName evidence="2">Uncharacterized protein</fullName>
    </submittedName>
</protein>
<gene>
    <name evidence="2" type="ORF">AVEN_138528_1</name>
</gene>
<sequence length="90" mass="10125">MAGAISSVVPSESRFRPLPNRTSSSSLSSNLVIIFFKACLDVRHFRKPFNRRYSRSSVSFLSLRSSAISAYCRQNKTIVKDHILPSGLFE</sequence>
<accession>A0A4Y2GJ34</accession>
<evidence type="ECO:0000313" key="3">
    <source>
        <dbReference type="Proteomes" id="UP000499080"/>
    </source>
</evidence>
<reference evidence="2 3" key="1">
    <citation type="journal article" date="2019" name="Sci. Rep.">
        <title>Orb-weaving spider Araneus ventricosus genome elucidates the spidroin gene catalogue.</title>
        <authorList>
            <person name="Kono N."/>
            <person name="Nakamura H."/>
            <person name="Ohtoshi R."/>
            <person name="Moran D.A.P."/>
            <person name="Shinohara A."/>
            <person name="Yoshida Y."/>
            <person name="Fujiwara M."/>
            <person name="Mori M."/>
            <person name="Tomita M."/>
            <person name="Arakawa K."/>
        </authorList>
    </citation>
    <scope>NUCLEOTIDE SEQUENCE [LARGE SCALE GENOMIC DNA]</scope>
</reference>